<feature type="domain" description="Auxiliary Activity family 9 catalytic" evidence="17">
    <location>
        <begin position="21"/>
        <end position="213"/>
    </location>
</feature>
<comment type="catalytic activity">
    <reaction evidence="14">
        <text>[(1-&gt;4)-beta-D-glucosyl]n+m + reduced acceptor + O2 = 4-dehydro-beta-D-glucosyl-[(1-&gt;4)-beta-D-glucosyl]n-1 + [(1-&gt;4)-beta-D-glucosyl]m + acceptor + H2O.</text>
        <dbReference type="EC" id="1.14.99.56"/>
    </reaction>
</comment>
<dbReference type="InterPro" id="IPR005103">
    <property type="entry name" value="AA9_LPMO"/>
</dbReference>
<dbReference type="InterPro" id="IPR049892">
    <property type="entry name" value="AA9"/>
</dbReference>
<accession>A0A3N4I212</accession>
<reference evidence="18 19" key="1">
    <citation type="journal article" date="2018" name="Nat. Ecol. Evol.">
        <title>Pezizomycetes genomes reveal the molecular basis of ectomycorrhizal truffle lifestyle.</title>
        <authorList>
            <person name="Murat C."/>
            <person name="Payen T."/>
            <person name="Noel B."/>
            <person name="Kuo A."/>
            <person name="Morin E."/>
            <person name="Chen J."/>
            <person name="Kohler A."/>
            <person name="Krizsan K."/>
            <person name="Balestrini R."/>
            <person name="Da Silva C."/>
            <person name="Montanini B."/>
            <person name="Hainaut M."/>
            <person name="Levati E."/>
            <person name="Barry K.W."/>
            <person name="Belfiori B."/>
            <person name="Cichocki N."/>
            <person name="Clum A."/>
            <person name="Dockter R.B."/>
            <person name="Fauchery L."/>
            <person name="Guy J."/>
            <person name="Iotti M."/>
            <person name="Le Tacon F."/>
            <person name="Lindquist E.A."/>
            <person name="Lipzen A."/>
            <person name="Malagnac F."/>
            <person name="Mello A."/>
            <person name="Molinier V."/>
            <person name="Miyauchi S."/>
            <person name="Poulain J."/>
            <person name="Riccioni C."/>
            <person name="Rubini A."/>
            <person name="Sitrit Y."/>
            <person name="Splivallo R."/>
            <person name="Traeger S."/>
            <person name="Wang M."/>
            <person name="Zifcakova L."/>
            <person name="Wipf D."/>
            <person name="Zambonelli A."/>
            <person name="Paolocci F."/>
            <person name="Nowrousian M."/>
            <person name="Ottonello S."/>
            <person name="Baldrian P."/>
            <person name="Spatafora J.W."/>
            <person name="Henrissat B."/>
            <person name="Nagy L.G."/>
            <person name="Aury J.M."/>
            <person name="Wincker P."/>
            <person name="Grigoriev I.V."/>
            <person name="Bonfante P."/>
            <person name="Martin F.M."/>
        </authorList>
    </citation>
    <scope>NUCLEOTIDE SEQUENCE [LARGE SCALE GENOMIC DNA]</scope>
    <source>
        <strain evidence="18 19">RN42</strain>
    </source>
</reference>
<evidence type="ECO:0000256" key="12">
    <source>
        <dbReference type="ARBA" id="ARBA00023326"/>
    </source>
</evidence>
<protein>
    <recommendedName>
        <fullName evidence="15">lytic cellulose monooxygenase (C4-dehydrogenating)</fullName>
        <ecNumber evidence="15">1.14.99.56</ecNumber>
    </recommendedName>
</protein>
<comment type="subcellular location">
    <subcellularLocation>
        <location evidence="2">Secreted</location>
    </subcellularLocation>
</comment>
<evidence type="ECO:0000313" key="19">
    <source>
        <dbReference type="Proteomes" id="UP000275078"/>
    </source>
</evidence>
<name>A0A3N4I212_ASCIM</name>
<evidence type="ECO:0000256" key="16">
    <source>
        <dbReference type="SAM" id="SignalP"/>
    </source>
</evidence>
<keyword evidence="8" id="KW-0186">Copper</keyword>
<keyword evidence="12" id="KW-0624">Polysaccharide degradation</keyword>
<keyword evidence="7" id="KW-0560">Oxidoreductase</keyword>
<dbReference type="GO" id="GO:0030245">
    <property type="term" value="P:cellulose catabolic process"/>
    <property type="evidence" value="ECO:0007669"/>
    <property type="project" value="UniProtKB-KW"/>
</dbReference>
<evidence type="ECO:0000256" key="8">
    <source>
        <dbReference type="ARBA" id="ARBA00023008"/>
    </source>
</evidence>
<dbReference type="Pfam" id="PF03443">
    <property type="entry name" value="AA9"/>
    <property type="match status" value="1"/>
</dbReference>
<dbReference type="GO" id="GO:0004497">
    <property type="term" value="F:monooxygenase activity"/>
    <property type="evidence" value="ECO:0007669"/>
    <property type="project" value="UniProtKB-KW"/>
</dbReference>
<evidence type="ECO:0000256" key="11">
    <source>
        <dbReference type="ARBA" id="ARBA00023277"/>
    </source>
</evidence>
<organism evidence="18 19">
    <name type="scientific">Ascobolus immersus RN42</name>
    <dbReference type="NCBI Taxonomy" id="1160509"/>
    <lineage>
        <taxon>Eukaryota</taxon>
        <taxon>Fungi</taxon>
        <taxon>Dikarya</taxon>
        <taxon>Ascomycota</taxon>
        <taxon>Pezizomycotina</taxon>
        <taxon>Pezizomycetes</taxon>
        <taxon>Pezizales</taxon>
        <taxon>Ascobolaceae</taxon>
        <taxon>Ascobolus</taxon>
    </lineage>
</organism>
<keyword evidence="3" id="KW-0964">Secreted</keyword>
<keyword evidence="6" id="KW-0136">Cellulose degradation</keyword>
<dbReference type="EC" id="1.14.99.56" evidence="15"/>
<evidence type="ECO:0000256" key="7">
    <source>
        <dbReference type="ARBA" id="ARBA00023002"/>
    </source>
</evidence>
<proteinExistence type="inferred from homology"/>
<comment type="cofactor">
    <cofactor evidence="1">
        <name>Cu(2+)</name>
        <dbReference type="ChEBI" id="CHEBI:29036"/>
    </cofactor>
</comment>
<feature type="signal peptide" evidence="16">
    <location>
        <begin position="1"/>
        <end position="20"/>
    </location>
</feature>
<evidence type="ECO:0000256" key="5">
    <source>
        <dbReference type="ARBA" id="ARBA00022729"/>
    </source>
</evidence>
<dbReference type="PANTHER" id="PTHR33353">
    <property type="entry name" value="PUTATIVE (AFU_ORTHOLOGUE AFUA_1G12560)-RELATED"/>
    <property type="match status" value="1"/>
</dbReference>
<evidence type="ECO:0000256" key="3">
    <source>
        <dbReference type="ARBA" id="ARBA00022525"/>
    </source>
</evidence>
<evidence type="ECO:0000256" key="1">
    <source>
        <dbReference type="ARBA" id="ARBA00001973"/>
    </source>
</evidence>
<evidence type="ECO:0000256" key="6">
    <source>
        <dbReference type="ARBA" id="ARBA00023001"/>
    </source>
</evidence>
<dbReference type="Proteomes" id="UP000275078">
    <property type="component" value="Unassembled WGS sequence"/>
</dbReference>
<keyword evidence="11" id="KW-0119">Carbohydrate metabolism</keyword>
<evidence type="ECO:0000256" key="10">
    <source>
        <dbReference type="ARBA" id="ARBA00023157"/>
    </source>
</evidence>
<evidence type="ECO:0000313" key="18">
    <source>
        <dbReference type="EMBL" id="RPA80019.1"/>
    </source>
</evidence>
<dbReference type="OrthoDB" id="3496539at2759"/>
<dbReference type="STRING" id="1160509.A0A3N4I212"/>
<keyword evidence="19" id="KW-1185">Reference proteome</keyword>
<keyword evidence="5 16" id="KW-0732">Signal</keyword>
<keyword evidence="9" id="KW-0503">Monooxygenase</keyword>
<comment type="similarity">
    <text evidence="13">Belongs to the polysaccharide monooxygenase AA9 family.</text>
</comment>
<keyword evidence="4" id="KW-0479">Metal-binding</keyword>
<evidence type="ECO:0000256" key="13">
    <source>
        <dbReference type="ARBA" id="ARBA00044502"/>
    </source>
</evidence>
<gene>
    <name evidence="18" type="ORF">BJ508DRAFT_327688</name>
</gene>
<evidence type="ECO:0000256" key="9">
    <source>
        <dbReference type="ARBA" id="ARBA00023033"/>
    </source>
</evidence>
<dbReference type="CDD" id="cd21175">
    <property type="entry name" value="LPMO_AA9"/>
    <property type="match status" value="1"/>
</dbReference>
<evidence type="ECO:0000259" key="17">
    <source>
        <dbReference type="Pfam" id="PF03443"/>
    </source>
</evidence>
<dbReference type="PANTHER" id="PTHR33353:SF10">
    <property type="entry name" value="ENDO-BETA-1,4-GLUCANASE D"/>
    <property type="match status" value="1"/>
</dbReference>
<keyword evidence="10" id="KW-1015">Disulfide bond</keyword>
<evidence type="ECO:0000256" key="14">
    <source>
        <dbReference type="ARBA" id="ARBA00045077"/>
    </source>
</evidence>
<dbReference type="GO" id="GO:0005576">
    <property type="term" value="C:extracellular region"/>
    <property type="evidence" value="ECO:0007669"/>
    <property type="project" value="UniProtKB-SubCell"/>
</dbReference>
<evidence type="ECO:0000256" key="2">
    <source>
        <dbReference type="ARBA" id="ARBA00004613"/>
    </source>
</evidence>
<sequence length="232" mass="25760">MKFTSILGLGALLAASPVLAHYKFTRLFANNGWQPDMKYIRPWTAAISDDGYVADINSADMRCHANARPVNEIITVQAGQTVGFGVAGSRGIVHEGVYTAYLARLPSGQALRSWNGDGNWFKIWAKGSTGVTSEKILFDMKSTEWKFDIPKRVPSGQYLLRFEHIALHSAGAPQFYISCAQLDIKNGGNGSPTGDRKTIKFPGGYKRGDQWLFGSIWWPFRNWETPGPKVWS</sequence>
<dbReference type="GO" id="GO:0046872">
    <property type="term" value="F:metal ion binding"/>
    <property type="evidence" value="ECO:0007669"/>
    <property type="project" value="UniProtKB-KW"/>
</dbReference>
<feature type="chain" id="PRO_5018320989" description="lytic cellulose monooxygenase (C4-dehydrogenating)" evidence="16">
    <location>
        <begin position="21"/>
        <end position="232"/>
    </location>
</feature>
<evidence type="ECO:0000256" key="4">
    <source>
        <dbReference type="ARBA" id="ARBA00022723"/>
    </source>
</evidence>
<dbReference type="Gene3D" id="2.70.50.70">
    <property type="match status" value="1"/>
</dbReference>
<dbReference type="AlphaFoldDB" id="A0A3N4I212"/>
<evidence type="ECO:0000256" key="15">
    <source>
        <dbReference type="ARBA" id="ARBA00047174"/>
    </source>
</evidence>
<dbReference type="EMBL" id="ML119692">
    <property type="protein sequence ID" value="RPA80019.1"/>
    <property type="molecule type" value="Genomic_DNA"/>
</dbReference>